<keyword evidence="2" id="KW-0863">Zinc-finger</keyword>
<evidence type="ECO:0000256" key="2">
    <source>
        <dbReference type="ARBA" id="ARBA00022771"/>
    </source>
</evidence>
<dbReference type="EMBL" id="QWLN02000017">
    <property type="protein sequence ID" value="TEA42852.1"/>
    <property type="molecule type" value="Genomic_DNA"/>
</dbReference>
<proteinExistence type="predicted"/>
<dbReference type="Proteomes" id="UP000295264">
    <property type="component" value="Unassembled WGS sequence"/>
</dbReference>
<gene>
    <name evidence="4" type="ORF">DBR06_SOUSAS1610393</name>
</gene>
<keyword evidence="5" id="KW-1185">Reference proteome</keyword>
<organism evidence="4 5">
    <name type="scientific">Sousa chinensis</name>
    <name type="common">Indo-pacific humpbacked dolphin</name>
    <name type="synonym">Steno chinensis</name>
    <dbReference type="NCBI Taxonomy" id="103600"/>
    <lineage>
        <taxon>Eukaryota</taxon>
        <taxon>Metazoa</taxon>
        <taxon>Chordata</taxon>
        <taxon>Craniata</taxon>
        <taxon>Vertebrata</taxon>
        <taxon>Euteleostomi</taxon>
        <taxon>Mammalia</taxon>
        <taxon>Eutheria</taxon>
        <taxon>Laurasiatheria</taxon>
        <taxon>Artiodactyla</taxon>
        <taxon>Whippomorpha</taxon>
        <taxon>Cetacea</taxon>
        <taxon>Odontoceti</taxon>
        <taxon>Delphinidae</taxon>
        <taxon>Sousa</taxon>
    </lineage>
</organism>
<evidence type="ECO:0000256" key="1">
    <source>
        <dbReference type="ARBA" id="ARBA00022723"/>
    </source>
</evidence>
<feature type="non-terminal residue" evidence="4">
    <location>
        <position position="1"/>
    </location>
</feature>
<name>A0A484H4C4_SOUCH</name>
<keyword evidence="3" id="KW-0862">Zinc</keyword>
<comment type="caution">
    <text evidence="4">The sequence shown here is derived from an EMBL/GenBank/DDBJ whole genome shotgun (WGS) entry which is preliminary data.</text>
</comment>
<evidence type="ECO:0000313" key="5">
    <source>
        <dbReference type="Proteomes" id="UP000295264"/>
    </source>
</evidence>
<dbReference type="Gene3D" id="3.30.160.60">
    <property type="entry name" value="Classic Zinc Finger"/>
    <property type="match status" value="1"/>
</dbReference>
<protein>
    <recommendedName>
        <fullName evidence="6">C2H2-type domain-containing protein</fullName>
    </recommendedName>
</protein>
<accession>A0A484H4C4</accession>
<evidence type="ECO:0000256" key="3">
    <source>
        <dbReference type="ARBA" id="ARBA00022833"/>
    </source>
</evidence>
<evidence type="ECO:0008006" key="6">
    <source>
        <dbReference type="Google" id="ProtNLM"/>
    </source>
</evidence>
<dbReference type="InterPro" id="IPR036236">
    <property type="entry name" value="Znf_C2H2_sf"/>
</dbReference>
<reference evidence="4 5" key="1">
    <citation type="journal article" date="2018" name="Genomics">
        <title>Molecular footprints of inshore aquatic adaptation in Indo-Pacific humpback dolphin (Sousa chinensis).</title>
        <authorList>
            <person name="Ming Y."/>
            <person name="Jian J."/>
            <person name="Yu F."/>
            <person name="Yu X."/>
            <person name="Wang J."/>
            <person name="Liu W."/>
        </authorList>
    </citation>
    <scope>NUCLEOTIDE SEQUENCE [LARGE SCALE GENOMIC DNA]</scope>
    <source>
        <strain evidence="4">MY-2018</strain>
        <tissue evidence="4">Skin</tissue>
    </source>
</reference>
<dbReference type="FunFam" id="3.30.160.60:FF:000446">
    <property type="entry name" value="Zinc finger protein"/>
    <property type="match status" value="1"/>
</dbReference>
<keyword evidence="1" id="KW-0479">Metal-binding</keyword>
<sequence>VHKEEKPYKCYVCGKAFAYN</sequence>
<dbReference type="GO" id="GO:0008270">
    <property type="term" value="F:zinc ion binding"/>
    <property type="evidence" value="ECO:0007669"/>
    <property type="project" value="UniProtKB-KW"/>
</dbReference>
<dbReference type="SUPFAM" id="SSF57667">
    <property type="entry name" value="beta-beta-alpha zinc fingers"/>
    <property type="match status" value="1"/>
</dbReference>
<dbReference type="AlphaFoldDB" id="A0A484H4C4"/>
<evidence type="ECO:0000313" key="4">
    <source>
        <dbReference type="EMBL" id="TEA42852.1"/>
    </source>
</evidence>